<feature type="transmembrane region" description="Helical" evidence="6">
    <location>
        <begin position="288"/>
        <end position="314"/>
    </location>
</feature>
<evidence type="ECO:0000259" key="7">
    <source>
        <dbReference type="Pfam" id="PF02687"/>
    </source>
</evidence>
<feature type="transmembrane region" description="Helical" evidence="6">
    <location>
        <begin position="414"/>
        <end position="441"/>
    </location>
</feature>
<evidence type="ECO:0000256" key="4">
    <source>
        <dbReference type="ARBA" id="ARBA00022989"/>
    </source>
</evidence>
<dbReference type="AlphaFoldDB" id="A0A1A9AEE0"/>
<feature type="transmembrane region" description="Helical" evidence="6">
    <location>
        <begin position="243"/>
        <end position="268"/>
    </location>
</feature>
<feature type="transmembrane region" description="Helical" evidence="6">
    <location>
        <begin position="365"/>
        <end position="393"/>
    </location>
</feature>
<evidence type="ECO:0000313" key="9">
    <source>
        <dbReference type="Proteomes" id="UP000198765"/>
    </source>
</evidence>
<sequence length="752" mass="78945">MIRFGLRLSLAGGREAATRLVIIAAAVALGVGMLLTTLAGMNAVGAQNQRYGWLNTATAPATSPEASASQLWWLLREDYYHGRSIGRLDVAVTGPDAPVPPGIAHLPGPGEYYVSPALGELLRATPAAELGDRFPGHEIGTIGPAALPSPESLLIVVGRTPAELEPLGARKVPQIMALPPSHCSSGCPIGINQAGMTLVLSVVAAALLFPVLIFIGTATRLAATRREQRFAAMRLVGATPRQISLISAVESTLAASVGTAVGFGLFFAARPGLAIIPFTGEPFFPGDLSLTIVNVLAVALGVPLGAVVASWLALRRVQISPLGVSRRVTPKPPRAWRLIPLVAGLAEMTYFIGRRPATTNGQITAYLSGFVLIMIGLVVAGPWLTMIGARVLAGRASRPATLIAGRRLADNPQAGFRSVSGLIVALFVTSVATGTITTFVANRGAPRTDSVAATSLAKMFRPEEGPAPTADQIPAGLSTIPGVRSVTLVHTNPVDHPPVQTMTKSTDSHPASYDQWWPGVVTCAELDRLAVFGTCPGGAQVAAVPDDLIGMRAFDLTNNAYVWTAADIAPAEVDRQPIRSVVVNTTSRSAFEQARTMLINAFPQGRSPASVGEWESNSRRQMNQFQQLANVIMLASLPIAGCSLAVSVAGGLSDRKRPFSMLRLTGMQLRTLRRVVALETVVPLLLVAVVAIGMGFLAAYLFLRSQLGYTLLAPGSSFYLMAGGGLAVSLGIVALTLPLLRRITGPETARNE</sequence>
<name>A0A1A9AEE0_9ACTN</name>
<keyword evidence="5 6" id="KW-0472">Membrane</keyword>
<comment type="subcellular location">
    <subcellularLocation>
        <location evidence="1">Cell membrane</location>
        <topology evidence="1">Multi-pass membrane protein</topology>
    </subcellularLocation>
</comment>
<organism evidence="8 9">
    <name type="scientific">Micromonospora narathiwatensis</name>
    <dbReference type="NCBI Taxonomy" id="299146"/>
    <lineage>
        <taxon>Bacteria</taxon>
        <taxon>Bacillati</taxon>
        <taxon>Actinomycetota</taxon>
        <taxon>Actinomycetes</taxon>
        <taxon>Micromonosporales</taxon>
        <taxon>Micromonosporaceae</taxon>
        <taxon>Micromonospora</taxon>
    </lineage>
</organism>
<feature type="transmembrane region" description="Helical" evidence="6">
    <location>
        <begin position="718"/>
        <end position="740"/>
    </location>
</feature>
<keyword evidence="3 6" id="KW-0812">Transmembrane</keyword>
<proteinExistence type="predicted"/>
<keyword evidence="9" id="KW-1185">Reference proteome</keyword>
<reference evidence="8 9" key="1">
    <citation type="submission" date="2016-06" db="EMBL/GenBank/DDBJ databases">
        <authorList>
            <person name="Kjaerup R.B."/>
            <person name="Dalgaard T.S."/>
            <person name="Juul-Madsen H.R."/>
        </authorList>
    </citation>
    <scope>NUCLEOTIDE SEQUENCE [LARGE SCALE GENOMIC DNA]</scope>
    <source>
        <strain evidence="8 9">DSM 45248</strain>
    </source>
</reference>
<evidence type="ECO:0000256" key="3">
    <source>
        <dbReference type="ARBA" id="ARBA00022692"/>
    </source>
</evidence>
<feature type="transmembrane region" description="Helical" evidence="6">
    <location>
        <begin position="675"/>
        <end position="703"/>
    </location>
</feature>
<feature type="transmembrane region" description="Helical" evidence="6">
    <location>
        <begin position="335"/>
        <end position="353"/>
    </location>
</feature>
<dbReference type="Pfam" id="PF02687">
    <property type="entry name" value="FtsX"/>
    <property type="match status" value="2"/>
</dbReference>
<feature type="transmembrane region" description="Helical" evidence="6">
    <location>
        <begin position="198"/>
        <end position="222"/>
    </location>
</feature>
<evidence type="ECO:0000256" key="2">
    <source>
        <dbReference type="ARBA" id="ARBA00022475"/>
    </source>
</evidence>
<keyword evidence="2" id="KW-1003">Cell membrane</keyword>
<dbReference type="RefSeq" id="WP_091201523.1">
    <property type="nucleotide sequence ID" value="NZ_LT594324.1"/>
</dbReference>
<dbReference type="InterPro" id="IPR003838">
    <property type="entry name" value="ABC3_permease_C"/>
</dbReference>
<feature type="transmembrane region" description="Helical" evidence="6">
    <location>
        <begin position="628"/>
        <end position="654"/>
    </location>
</feature>
<dbReference type="OrthoDB" id="4871813at2"/>
<gene>
    <name evidence="8" type="ORF">GA0070621_5772</name>
</gene>
<feature type="domain" description="ABC3 transporter permease C-terminal" evidence="7">
    <location>
        <begin position="202"/>
        <end position="317"/>
    </location>
</feature>
<evidence type="ECO:0000256" key="5">
    <source>
        <dbReference type="ARBA" id="ARBA00023136"/>
    </source>
</evidence>
<feature type="transmembrane region" description="Helical" evidence="6">
    <location>
        <begin position="20"/>
        <end position="41"/>
    </location>
</feature>
<dbReference type="GO" id="GO:0005886">
    <property type="term" value="C:plasma membrane"/>
    <property type="evidence" value="ECO:0007669"/>
    <property type="project" value="UniProtKB-SubCell"/>
</dbReference>
<evidence type="ECO:0000256" key="1">
    <source>
        <dbReference type="ARBA" id="ARBA00004651"/>
    </source>
</evidence>
<feature type="domain" description="ABC3 transporter permease C-terminal" evidence="7">
    <location>
        <begin position="631"/>
        <end position="743"/>
    </location>
</feature>
<keyword evidence="4 6" id="KW-1133">Transmembrane helix</keyword>
<protein>
    <submittedName>
        <fullName evidence="8">FtsX-like permease family protein</fullName>
    </submittedName>
</protein>
<evidence type="ECO:0000256" key="6">
    <source>
        <dbReference type="SAM" id="Phobius"/>
    </source>
</evidence>
<dbReference type="EMBL" id="LT594324">
    <property type="protein sequence ID" value="SBT54883.1"/>
    <property type="molecule type" value="Genomic_DNA"/>
</dbReference>
<dbReference type="PATRIC" id="fig|299146.4.peg.5953"/>
<accession>A0A1A9AEE0</accession>
<evidence type="ECO:0000313" key="8">
    <source>
        <dbReference type="EMBL" id="SBT54883.1"/>
    </source>
</evidence>
<dbReference type="Proteomes" id="UP000198765">
    <property type="component" value="Chromosome I"/>
</dbReference>